<dbReference type="AlphaFoldDB" id="A0A8H5AVV8"/>
<dbReference type="OrthoDB" id="2909228at2759"/>
<protein>
    <recommendedName>
        <fullName evidence="3">F-box domain-containing protein</fullName>
    </recommendedName>
</protein>
<dbReference type="Proteomes" id="UP000567179">
    <property type="component" value="Unassembled WGS sequence"/>
</dbReference>
<comment type="caution">
    <text evidence="1">The sequence shown here is derived from an EMBL/GenBank/DDBJ whole genome shotgun (WGS) entry which is preliminary data.</text>
</comment>
<evidence type="ECO:0000313" key="1">
    <source>
        <dbReference type="EMBL" id="KAF5312035.1"/>
    </source>
</evidence>
<proteinExistence type="predicted"/>
<organism evidence="1 2">
    <name type="scientific">Psilocybe cf. subviscida</name>
    <dbReference type="NCBI Taxonomy" id="2480587"/>
    <lineage>
        <taxon>Eukaryota</taxon>
        <taxon>Fungi</taxon>
        <taxon>Dikarya</taxon>
        <taxon>Basidiomycota</taxon>
        <taxon>Agaricomycotina</taxon>
        <taxon>Agaricomycetes</taxon>
        <taxon>Agaricomycetidae</taxon>
        <taxon>Agaricales</taxon>
        <taxon>Agaricineae</taxon>
        <taxon>Strophariaceae</taxon>
        <taxon>Psilocybe</taxon>
    </lineage>
</organism>
<accession>A0A8H5AVV8</accession>
<keyword evidence="2" id="KW-1185">Reference proteome</keyword>
<name>A0A8H5AVV8_9AGAR</name>
<gene>
    <name evidence="1" type="ORF">D9619_002396</name>
</gene>
<dbReference type="EMBL" id="JAACJJ010000056">
    <property type="protein sequence ID" value="KAF5312035.1"/>
    <property type="molecule type" value="Genomic_DNA"/>
</dbReference>
<evidence type="ECO:0000313" key="2">
    <source>
        <dbReference type="Proteomes" id="UP000567179"/>
    </source>
</evidence>
<reference evidence="1 2" key="1">
    <citation type="journal article" date="2020" name="ISME J.">
        <title>Uncovering the hidden diversity of litter-decomposition mechanisms in mushroom-forming fungi.</title>
        <authorList>
            <person name="Floudas D."/>
            <person name="Bentzer J."/>
            <person name="Ahren D."/>
            <person name="Johansson T."/>
            <person name="Persson P."/>
            <person name="Tunlid A."/>
        </authorList>
    </citation>
    <scope>NUCLEOTIDE SEQUENCE [LARGE SCALE GENOMIC DNA]</scope>
    <source>
        <strain evidence="1 2">CBS 101986</strain>
    </source>
</reference>
<sequence>MAREMALRMLRPPVQRHQLPAAELIRISSHSMLKIADATESLLKMRAERHRLLSEVNLAHDAIIHRFPLEIFAKIIQHSLPGIEEYSADCTHDHPDEVDSNIKEKLQYTMKVPHILAEVSRNWRDVSLRIPRLWSVVPVCIPANRSPRAMCSSLSIVLSRTGAVPLSIIFYAGDTREKYWDRYRQIIKRIMEMINLQSPRLVLFTAFGSYSWLQHLDFDTLGAPNLKHVGLLSESHDFDRRDDYHLDGFYHVQPLRLGRRTELATLCLQQWTISRLDIDCSRLTQIDVASLSVGACLDILQVAPMLEIYSISNCFMDRQKTVADRAICHQSLQVLNFLRPAMYDADILRAFTVPSLLSFSIHDGLNRVDDLEEFLGLLRRSAPPLQVLALELQLIVRTIDESEDNPTSPLHILMRDIVRTAGTSLRSLSLKLENIYGNPDILQPPQTVDVIFGTNAPPSLHSVTAYAFRYSWSTTLLLLVRRLASLASAKRLPDIKMRVLRNLFSDPGAPLTVDELLSSSSFNQSVVFPKGIHLGIIGTLEIREMLQLINEYSLSISVYTEETRFGDALTRLANVDVFPAIKSRLRDV</sequence>
<evidence type="ECO:0008006" key="3">
    <source>
        <dbReference type="Google" id="ProtNLM"/>
    </source>
</evidence>